<dbReference type="Gene3D" id="3.10.20.30">
    <property type="match status" value="1"/>
</dbReference>
<reference evidence="1 2" key="1">
    <citation type="submission" date="2023-06" db="EMBL/GenBank/DDBJ databases">
        <title>Parasedimentitalea psychrophila sp. nov., a psychrophilic bacterium isolated from deep-sea sediment.</title>
        <authorList>
            <person name="Li A."/>
        </authorList>
    </citation>
    <scope>NUCLEOTIDE SEQUENCE [LARGE SCALE GENOMIC DNA]</scope>
    <source>
        <strain evidence="1 2">QS115</strain>
    </source>
</reference>
<evidence type="ECO:0000313" key="1">
    <source>
        <dbReference type="EMBL" id="WIY24645.1"/>
    </source>
</evidence>
<dbReference type="AlphaFoldDB" id="A0A9Y2P6G0"/>
<dbReference type="Pfam" id="PF02597">
    <property type="entry name" value="ThiS"/>
    <property type="match status" value="1"/>
</dbReference>
<dbReference type="CDD" id="cd17040">
    <property type="entry name" value="Ubl_MoaD_like"/>
    <property type="match status" value="1"/>
</dbReference>
<dbReference type="EMBL" id="CP127247">
    <property type="protein sequence ID" value="WIY24645.1"/>
    <property type="molecule type" value="Genomic_DNA"/>
</dbReference>
<accession>A0A9Y2P6G0</accession>
<dbReference type="KEGG" id="ppso:QPJ95_19310"/>
<sequence>MRVEVHLWSGLRSLTGGLEKVSVEAASTGELLAALARDYPQLAPVIEAGVSVAVDGRIIASSLTEPLGPDNEIYLMQRLKGG</sequence>
<dbReference type="Proteomes" id="UP001238334">
    <property type="component" value="Chromosome"/>
</dbReference>
<proteinExistence type="predicted"/>
<name>A0A9Y2P6G0_9RHOB</name>
<dbReference type="InterPro" id="IPR003749">
    <property type="entry name" value="ThiS/MoaD-like"/>
</dbReference>
<protein>
    <submittedName>
        <fullName evidence="1">MoaD/ThiS family protein</fullName>
    </submittedName>
</protein>
<dbReference type="SUPFAM" id="SSF54285">
    <property type="entry name" value="MoaD/ThiS"/>
    <property type="match status" value="1"/>
</dbReference>
<gene>
    <name evidence="1" type="ORF">QPJ95_19310</name>
</gene>
<dbReference type="InterPro" id="IPR012675">
    <property type="entry name" value="Beta-grasp_dom_sf"/>
</dbReference>
<evidence type="ECO:0000313" key="2">
    <source>
        <dbReference type="Proteomes" id="UP001238334"/>
    </source>
</evidence>
<organism evidence="1 2">
    <name type="scientific">Parasedimentitalea psychrophila</name>
    <dbReference type="NCBI Taxonomy" id="2997337"/>
    <lineage>
        <taxon>Bacteria</taxon>
        <taxon>Pseudomonadati</taxon>
        <taxon>Pseudomonadota</taxon>
        <taxon>Alphaproteobacteria</taxon>
        <taxon>Rhodobacterales</taxon>
        <taxon>Paracoccaceae</taxon>
        <taxon>Parasedimentitalea</taxon>
    </lineage>
</organism>
<dbReference type="RefSeq" id="WP_270918952.1">
    <property type="nucleotide sequence ID" value="NZ_CP127247.1"/>
</dbReference>
<keyword evidence="2" id="KW-1185">Reference proteome</keyword>
<dbReference type="InterPro" id="IPR016155">
    <property type="entry name" value="Mopterin_synth/thiamin_S_b"/>
</dbReference>